<dbReference type="SUPFAM" id="SSF47370">
    <property type="entry name" value="Bromodomain"/>
    <property type="match status" value="1"/>
</dbReference>
<keyword evidence="6" id="KW-1185">Reference proteome</keyword>
<reference evidence="5 6" key="1">
    <citation type="submission" date="2008-07" db="EMBL/GenBank/DDBJ databases">
        <authorList>
            <person name="El-Sayed N."/>
            <person name="Caler E."/>
            <person name="Inman J."/>
            <person name="Amedeo P."/>
            <person name="Hass B."/>
            <person name="Wortman J."/>
        </authorList>
    </citation>
    <scope>NUCLEOTIDE SEQUENCE [LARGE SCALE GENOMIC DNA]</scope>
    <source>
        <strain evidence="6">ATCC 50983 / TXsc</strain>
    </source>
</reference>
<gene>
    <name evidence="5" type="ORF">Pmar_PMAR018969</name>
</gene>
<evidence type="ECO:0000259" key="4">
    <source>
        <dbReference type="PROSITE" id="PS50014"/>
    </source>
</evidence>
<evidence type="ECO:0000313" key="6">
    <source>
        <dbReference type="Proteomes" id="UP000007800"/>
    </source>
</evidence>
<dbReference type="OrthoDB" id="448960at2759"/>
<evidence type="ECO:0000256" key="2">
    <source>
        <dbReference type="PROSITE-ProRule" id="PRU00035"/>
    </source>
</evidence>
<dbReference type="InterPro" id="IPR001487">
    <property type="entry name" value="Bromodomain"/>
</dbReference>
<accession>C5L5F5</accession>
<evidence type="ECO:0000313" key="5">
    <source>
        <dbReference type="EMBL" id="EER08038.1"/>
    </source>
</evidence>
<feature type="domain" description="Bromo" evidence="4">
    <location>
        <begin position="1"/>
        <end position="41"/>
    </location>
</feature>
<dbReference type="Pfam" id="PF00439">
    <property type="entry name" value="Bromodomain"/>
    <property type="match status" value="1"/>
</dbReference>
<name>C5L5F5_PERM5</name>
<dbReference type="AlphaFoldDB" id="C5L5F5"/>
<dbReference type="InterPro" id="IPR036427">
    <property type="entry name" value="Bromodomain-like_sf"/>
</dbReference>
<dbReference type="RefSeq" id="XP_002776222.1">
    <property type="nucleotide sequence ID" value="XM_002776176.1"/>
</dbReference>
<evidence type="ECO:0000256" key="1">
    <source>
        <dbReference type="ARBA" id="ARBA00023117"/>
    </source>
</evidence>
<proteinExistence type="predicted"/>
<dbReference type="PANTHER" id="PTHR45926">
    <property type="entry name" value="OSJNBA0053K19.4 PROTEIN"/>
    <property type="match status" value="1"/>
</dbReference>
<sequence>MDLGVVKKRIPLYPNPEEFKKDMDQIFHNCLLYNKVGSDAYGMGVDVQKSYIAAWDANYESLMAAFNTSLDSSEQEELLKEYQINRVMPELPQFEEPVRKTSSRKQHEAEKNQRSAASEKAASSVVEEKPVSKARGGGRKSSKGSKKEASSSQVEAKEEVAVPNTAKTATRAKASNKPVNRVAQHSASKSNSSTAAFDSGT</sequence>
<keyword evidence="1 2" id="KW-0103">Bromodomain</keyword>
<dbReference type="CDD" id="cd04369">
    <property type="entry name" value="Bromodomain"/>
    <property type="match status" value="1"/>
</dbReference>
<organism evidence="6">
    <name type="scientific">Perkinsus marinus (strain ATCC 50983 / TXsc)</name>
    <dbReference type="NCBI Taxonomy" id="423536"/>
    <lineage>
        <taxon>Eukaryota</taxon>
        <taxon>Sar</taxon>
        <taxon>Alveolata</taxon>
        <taxon>Perkinsozoa</taxon>
        <taxon>Perkinsea</taxon>
        <taxon>Perkinsida</taxon>
        <taxon>Perkinsidae</taxon>
        <taxon>Perkinsus</taxon>
    </lineage>
</organism>
<feature type="compositionally biased region" description="Low complexity" evidence="3">
    <location>
        <begin position="115"/>
        <end position="125"/>
    </location>
</feature>
<dbReference type="EMBL" id="GG679311">
    <property type="protein sequence ID" value="EER08038.1"/>
    <property type="molecule type" value="Genomic_DNA"/>
</dbReference>
<protein>
    <recommendedName>
        <fullName evidence="4">Bromo domain-containing protein</fullName>
    </recommendedName>
</protein>
<feature type="compositionally biased region" description="Polar residues" evidence="3">
    <location>
        <begin position="183"/>
        <end position="201"/>
    </location>
</feature>
<feature type="compositionally biased region" description="Basic and acidic residues" evidence="3">
    <location>
        <begin position="145"/>
        <end position="160"/>
    </location>
</feature>
<dbReference type="Gene3D" id="1.20.920.10">
    <property type="entry name" value="Bromodomain-like"/>
    <property type="match status" value="1"/>
</dbReference>
<dbReference type="PROSITE" id="PS50014">
    <property type="entry name" value="BROMODOMAIN_2"/>
    <property type="match status" value="1"/>
</dbReference>
<feature type="region of interest" description="Disordered" evidence="3">
    <location>
        <begin position="93"/>
        <end position="201"/>
    </location>
</feature>
<evidence type="ECO:0000256" key="3">
    <source>
        <dbReference type="SAM" id="MobiDB-lite"/>
    </source>
</evidence>
<dbReference type="InParanoid" id="C5L5F5"/>
<dbReference type="Proteomes" id="UP000007800">
    <property type="component" value="Unassembled WGS sequence"/>
</dbReference>
<dbReference type="GeneID" id="9064166"/>